<organism evidence="2 3">
    <name type="scientific">Cystoisospora suis</name>
    <dbReference type="NCBI Taxonomy" id="483139"/>
    <lineage>
        <taxon>Eukaryota</taxon>
        <taxon>Sar</taxon>
        <taxon>Alveolata</taxon>
        <taxon>Apicomplexa</taxon>
        <taxon>Conoidasida</taxon>
        <taxon>Coccidia</taxon>
        <taxon>Eucoccidiorida</taxon>
        <taxon>Eimeriorina</taxon>
        <taxon>Sarcocystidae</taxon>
        <taxon>Cystoisospora</taxon>
    </lineage>
</organism>
<dbReference type="VEuPathDB" id="ToxoDB:CSUI_007091"/>
<dbReference type="Proteomes" id="UP000221165">
    <property type="component" value="Unassembled WGS sequence"/>
</dbReference>
<dbReference type="EMBL" id="MIGC01003660">
    <property type="protein sequence ID" value="PHJ19080.1"/>
    <property type="molecule type" value="Genomic_DNA"/>
</dbReference>
<proteinExistence type="predicted"/>
<feature type="region of interest" description="Disordered" evidence="1">
    <location>
        <begin position="1"/>
        <end position="39"/>
    </location>
</feature>
<evidence type="ECO:0000313" key="3">
    <source>
        <dbReference type="Proteomes" id="UP000221165"/>
    </source>
</evidence>
<accession>A0A2C6KF07</accession>
<gene>
    <name evidence="2" type="ORF">CSUI_007091</name>
</gene>
<reference evidence="2 3" key="1">
    <citation type="journal article" date="2017" name="Int. J. Parasitol.">
        <title>The genome of the protozoan parasite Cystoisospora suis and a reverse vaccinology approach to identify vaccine candidates.</title>
        <authorList>
            <person name="Palmieri N."/>
            <person name="Shrestha A."/>
            <person name="Ruttkowski B."/>
            <person name="Beck T."/>
            <person name="Vogl C."/>
            <person name="Tomley F."/>
            <person name="Blake D.P."/>
            <person name="Joachim A."/>
        </authorList>
    </citation>
    <scope>NUCLEOTIDE SEQUENCE [LARGE SCALE GENOMIC DNA]</scope>
    <source>
        <strain evidence="2 3">Wien I</strain>
    </source>
</reference>
<evidence type="ECO:0000256" key="1">
    <source>
        <dbReference type="SAM" id="MobiDB-lite"/>
    </source>
</evidence>
<dbReference type="RefSeq" id="XP_067920782.1">
    <property type="nucleotide sequence ID" value="XM_068067241.1"/>
</dbReference>
<comment type="caution">
    <text evidence="2">The sequence shown here is derived from an EMBL/GenBank/DDBJ whole genome shotgun (WGS) entry which is preliminary data.</text>
</comment>
<dbReference type="AlphaFoldDB" id="A0A2C6KF07"/>
<name>A0A2C6KF07_9APIC</name>
<protein>
    <submittedName>
        <fullName evidence="2">Uncharacterized protein</fullName>
    </submittedName>
</protein>
<evidence type="ECO:0000313" key="2">
    <source>
        <dbReference type="EMBL" id="PHJ19080.1"/>
    </source>
</evidence>
<dbReference type="GeneID" id="94430452"/>
<sequence>MLDPEPKAIGVSDLARKTPTPPSQRPAAPPPEDWHVGNAFPPLPACCQSGVPVEPPQACSGHLVACPGSRSGLDLQSHRGRFHLA</sequence>
<feature type="compositionally biased region" description="Pro residues" evidence="1">
    <location>
        <begin position="19"/>
        <end position="31"/>
    </location>
</feature>
<keyword evidence="3" id="KW-1185">Reference proteome</keyword>